<protein>
    <submittedName>
        <fullName evidence="2">RHTO0S01e14554g1_1</fullName>
    </submittedName>
</protein>
<feature type="region of interest" description="Disordered" evidence="1">
    <location>
        <begin position="1"/>
        <end position="25"/>
    </location>
</feature>
<feature type="region of interest" description="Disordered" evidence="1">
    <location>
        <begin position="76"/>
        <end position="105"/>
    </location>
</feature>
<feature type="compositionally biased region" description="Basic and acidic residues" evidence="1">
    <location>
        <begin position="76"/>
        <end position="99"/>
    </location>
</feature>
<reference evidence="2" key="1">
    <citation type="journal article" date="2014" name="Genome Announc.">
        <title>Draft genome sequence of Rhodosporidium toruloides CECT1137, an oleaginous yeast of biotechnological interest.</title>
        <authorList>
            <person name="Morin N."/>
            <person name="Calcas X."/>
            <person name="Devillers H."/>
            <person name="Durrens P."/>
            <person name="Sherman D.J."/>
            <person name="Nicaud J.-M."/>
            <person name="Neuveglise C."/>
        </authorList>
    </citation>
    <scope>NUCLEOTIDE SEQUENCE</scope>
    <source>
        <strain evidence="2">CECT1137</strain>
    </source>
</reference>
<proteinExistence type="predicted"/>
<name>A0A061AN05_RHOTO</name>
<evidence type="ECO:0000256" key="1">
    <source>
        <dbReference type="SAM" id="MobiDB-lite"/>
    </source>
</evidence>
<gene>
    <name evidence="2" type="ORF">RHTO0S_01e14554g</name>
</gene>
<organism evidence="2">
    <name type="scientific">Rhodotorula toruloides</name>
    <name type="common">Yeast</name>
    <name type="synonym">Rhodosporidium toruloides</name>
    <dbReference type="NCBI Taxonomy" id="5286"/>
    <lineage>
        <taxon>Eukaryota</taxon>
        <taxon>Fungi</taxon>
        <taxon>Dikarya</taxon>
        <taxon>Basidiomycota</taxon>
        <taxon>Pucciniomycotina</taxon>
        <taxon>Microbotryomycetes</taxon>
        <taxon>Sporidiobolales</taxon>
        <taxon>Sporidiobolaceae</taxon>
        <taxon>Rhodotorula</taxon>
    </lineage>
</organism>
<dbReference type="EMBL" id="LK052936">
    <property type="protein sequence ID" value="CDR36116.1"/>
    <property type="molecule type" value="Genomic_DNA"/>
</dbReference>
<evidence type="ECO:0000313" key="2">
    <source>
        <dbReference type="EMBL" id="CDR36116.1"/>
    </source>
</evidence>
<sequence>MLEASFHPSRQRCTGLHASHERELAQRRHPGRLAVLLRPACYRQAQEGRPFGLLALARTHSLRMATRRDVCDLHPVRRRRSASEKGEYDVAGRHSPGTERRRRSR</sequence>
<accession>A0A061AN05</accession>
<dbReference type="AlphaFoldDB" id="A0A061AN05"/>